<dbReference type="SUPFAM" id="SSF56059">
    <property type="entry name" value="Glutathione synthetase ATP-binding domain-like"/>
    <property type="match status" value="1"/>
</dbReference>
<keyword evidence="4" id="KW-1185">Reference proteome</keyword>
<feature type="domain" description="ATP-grasp" evidence="2">
    <location>
        <begin position="484"/>
        <end position="671"/>
    </location>
</feature>
<dbReference type="SUPFAM" id="SSF52210">
    <property type="entry name" value="Succinyl-CoA synthetase domains"/>
    <property type="match status" value="2"/>
</dbReference>
<dbReference type="InterPro" id="IPR011761">
    <property type="entry name" value="ATP-grasp"/>
</dbReference>
<dbReference type="Pfam" id="PF19045">
    <property type="entry name" value="Ligase_CoA_2"/>
    <property type="match status" value="1"/>
</dbReference>
<dbReference type="AlphaFoldDB" id="A0A7W7CCV5"/>
<keyword evidence="1" id="KW-0067">ATP-binding</keyword>
<protein>
    <submittedName>
        <fullName evidence="3">Acyl-CoA synthetase (NDP forming)</fullName>
    </submittedName>
</protein>
<dbReference type="Proteomes" id="UP000533598">
    <property type="component" value="Unassembled WGS sequence"/>
</dbReference>
<evidence type="ECO:0000256" key="1">
    <source>
        <dbReference type="PROSITE-ProRule" id="PRU00409"/>
    </source>
</evidence>
<dbReference type="GO" id="GO:0046872">
    <property type="term" value="F:metal ion binding"/>
    <property type="evidence" value="ECO:0007669"/>
    <property type="project" value="InterPro"/>
</dbReference>
<dbReference type="InterPro" id="IPR036291">
    <property type="entry name" value="NAD(P)-bd_dom_sf"/>
</dbReference>
<evidence type="ECO:0000259" key="2">
    <source>
        <dbReference type="PROSITE" id="PS50975"/>
    </source>
</evidence>
<dbReference type="Pfam" id="PF13380">
    <property type="entry name" value="CoA_binding_2"/>
    <property type="match status" value="1"/>
</dbReference>
<dbReference type="InterPro" id="IPR003781">
    <property type="entry name" value="CoA-bd"/>
</dbReference>
<dbReference type="Gene3D" id="3.30.470.20">
    <property type="entry name" value="ATP-grasp fold, B domain"/>
    <property type="match status" value="1"/>
</dbReference>
<reference evidence="3 4" key="1">
    <citation type="submission" date="2020-08" db="EMBL/GenBank/DDBJ databases">
        <title>Sequencing the genomes of 1000 actinobacteria strains.</title>
        <authorList>
            <person name="Klenk H.-P."/>
        </authorList>
    </citation>
    <scope>NUCLEOTIDE SEQUENCE [LARGE SCALE GENOMIC DNA]</scope>
    <source>
        <strain evidence="3 4">DSM 44230</strain>
    </source>
</reference>
<gene>
    <name evidence="3" type="ORF">HNR67_003671</name>
</gene>
<dbReference type="Gene3D" id="3.30.1490.20">
    <property type="entry name" value="ATP-grasp fold, A domain"/>
    <property type="match status" value="1"/>
</dbReference>
<dbReference type="SUPFAM" id="SSF51735">
    <property type="entry name" value="NAD(P)-binding Rossmann-fold domains"/>
    <property type="match status" value="1"/>
</dbReference>
<dbReference type="InterPro" id="IPR043938">
    <property type="entry name" value="Ligase_CoA_dom"/>
</dbReference>
<dbReference type="GO" id="GO:0043758">
    <property type="term" value="F:acetate-CoA ligase (ADP-forming) activity"/>
    <property type="evidence" value="ECO:0007669"/>
    <property type="project" value="InterPro"/>
</dbReference>
<name>A0A7W7CCV5_9PSEU</name>
<dbReference type="Pfam" id="PF13549">
    <property type="entry name" value="ATP-grasp_5"/>
    <property type="match status" value="1"/>
</dbReference>
<dbReference type="GO" id="GO:0005524">
    <property type="term" value="F:ATP binding"/>
    <property type="evidence" value="ECO:0007669"/>
    <property type="project" value="UniProtKB-UniRule"/>
</dbReference>
<dbReference type="RefSeq" id="WP_185003485.1">
    <property type="nucleotide sequence ID" value="NZ_BAAAUI010000047.1"/>
</dbReference>
<dbReference type="InterPro" id="IPR016102">
    <property type="entry name" value="Succinyl-CoA_synth-like"/>
</dbReference>
<evidence type="ECO:0000313" key="3">
    <source>
        <dbReference type="EMBL" id="MBB4677553.1"/>
    </source>
</evidence>
<evidence type="ECO:0000313" key="4">
    <source>
        <dbReference type="Proteomes" id="UP000533598"/>
    </source>
</evidence>
<dbReference type="EMBL" id="JACHMH010000001">
    <property type="protein sequence ID" value="MBB4677553.1"/>
    <property type="molecule type" value="Genomic_DNA"/>
</dbReference>
<proteinExistence type="predicted"/>
<dbReference type="Gene3D" id="3.40.50.261">
    <property type="entry name" value="Succinyl-CoA synthetase domains"/>
    <property type="match status" value="2"/>
</dbReference>
<organism evidence="3 4">
    <name type="scientific">Crossiella cryophila</name>
    <dbReference type="NCBI Taxonomy" id="43355"/>
    <lineage>
        <taxon>Bacteria</taxon>
        <taxon>Bacillati</taxon>
        <taxon>Actinomycetota</taxon>
        <taxon>Actinomycetes</taxon>
        <taxon>Pseudonocardiales</taxon>
        <taxon>Pseudonocardiaceae</taxon>
        <taxon>Crossiella</taxon>
    </lineage>
</organism>
<dbReference type="PANTHER" id="PTHR42793:SF4">
    <property type="entry name" value="BLL6376 PROTEIN"/>
    <property type="match status" value="1"/>
</dbReference>
<dbReference type="InterPro" id="IPR032875">
    <property type="entry name" value="Succ_CoA_lig_flav_dom"/>
</dbReference>
<dbReference type="SMART" id="SM00881">
    <property type="entry name" value="CoA_binding"/>
    <property type="match status" value="1"/>
</dbReference>
<keyword evidence="1" id="KW-0547">Nucleotide-binding</keyword>
<dbReference type="PANTHER" id="PTHR42793">
    <property type="entry name" value="COA BINDING DOMAIN CONTAINING PROTEIN"/>
    <property type="match status" value="1"/>
</dbReference>
<dbReference type="PROSITE" id="PS50975">
    <property type="entry name" value="ATP_GRASP"/>
    <property type="match status" value="1"/>
</dbReference>
<accession>A0A7W7CCV5</accession>
<dbReference type="Pfam" id="PF13607">
    <property type="entry name" value="Succ_CoA_lig"/>
    <property type="match status" value="1"/>
</dbReference>
<sequence length="680" mass="67886">MRALAALWSARSVAVIGATERPGALGGRPVEFLLRYGYQGRVLPVHPKNEKVFGLPAYPTVAACPGPVDLAMIMVAADRVPAAIEDCVAAGVRAAIVCSSGFAETGAEGALRQEALVAQAKAGGLRVLGPNCIGSVGVASGQVTSFSPLFEAASTRLVPGSLALVSQSGALGFGAVSLAFERGLGLGWAVSTGNEAEVTALEVLATLAEEPGCTGLLGYVESLADVQSLRRLAAAGKPVALVKAGRSAAGARAVASHTGALATDDRVTDAVLRRYGIVRVSDVDELLDVGAAFAAGTRPGGDRVAVVTTSGGSGILAADALAQHGLRLAELAAGTRAALAEVVPAYGSVENPVDVTAAVMARPELFRRCLDVVAADPAVDVVLACFCVLTGSDVAGIAEALARVRRESGKAVLVARTGAEHLAPGAGAVLRAGGVPVYSTPGRAVLVAAAAVRAGARVAAVPGTAGTAGGIAAPARGISEADFKELLRENGIPVPVGRVVDSAEDAVAAVGEVGGRAVFKAVVPGLVHKTEAGGVELDVDPVAAAGVYERLAGLGGAVLVEEFVTGAVEVLVGVAPGPCGPMLALGLGGILAEVLDDVVLAPLPVDVGEVRRMVGELRGSALLYGVRGRAAVDVDALVDLVVRVSSLVSGWGGQVDLNPVAVLPRGVRVLDAVYLAEGAD</sequence>
<dbReference type="InterPro" id="IPR013815">
    <property type="entry name" value="ATP_grasp_subdomain_1"/>
</dbReference>
<dbReference type="Gene3D" id="3.40.50.720">
    <property type="entry name" value="NAD(P)-binding Rossmann-like Domain"/>
    <property type="match status" value="1"/>
</dbReference>
<comment type="caution">
    <text evidence="3">The sequence shown here is derived from an EMBL/GenBank/DDBJ whole genome shotgun (WGS) entry which is preliminary data.</text>
</comment>